<evidence type="ECO:0000256" key="4">
    <source>
        <dbReference type="ARBA" id="ARBA00023157"/>
    </source>
</evidence>
<reference evidence="8 9" key="1">
    <citation type="submission" date="2023-11" db="EMBL/GenBank/DDBJ databases">
        <authorList>
            <person name="Okamura Y."/>
        </authorList>
    </citation>
    <scope>NUCLEOTIDE SEQUENCE [LARGE SCALE GENOMIC DNA]</scope>
</reference>
<sequence length="554" mass="61786">MAQTCLCLSICFFLYVCHATGSPLVQTPSGRIVGSLMTSRRGRTIHAFRGIRYAKPPVGELRFQPPVLITQYSEEVNATTEGPACPQPADPGYYLDEDCLRLNVYTPGNRNVSSATNLPVIVYIHAGGFYSVSGRSDVAGPHYLLDKDLVLVTINYRLGSLGFLSTGDAEAPGNNGFKDQVTALRWVQRNIASFGGDPNCVTISGYSAGGISVALHTVSPMSKGLFHRAVSMSGSPFSQVPFKKDLLSLAVKQARLVDCPITSTKALVDCLKTVPWEKLGNSLDGFREFSIDPILIWTPVIEAEYGQERFLSEHPLHTISSGKLNSVPLIVSQTRDEFFWEAFLVFENAIYTSLINSDWYSVSRSAFLLPEPSDHAADVLREFYFKNRTLGNNTRDGQDLGKLYGDGVIGFGVHRLANLMAYHNKQPTYYYEFDYIGNHSHYQDPTTGKPVGVAHHDELIYLFSLPIGFDDIPLSSSSDSMMVDKLTNNFYNFARTGDPNPLLDTSTPPVWPPIKPDRRTYLRITEHYSLGQNLFEDRFHVWDQLYPIDYSLKH</sequence>
<dbReference type="Pfam" id="PF00135">
    <property type="entry name" value="COesterase"/>
    <property type="match status" value="1"/>
</dbReference>
<dbReference type="EC" id="3.1.1.-" evidence="6"/>
<feature type="signal peptide" evidence="6">
    <location>
        <begin position="1"/>
        <end position="19"/>
    </location>
</feature>
<dbReference type="InterPro" id="IPR002018">
    <property type="entry name" value="CarbesteraseB"/>
</dbReference>
<evidence type="ECO:0000256" key="1">
    <source>
        <dbReference type="ARBA" id="ARBA00005964"/>
    </source>
</evidence>
<dbReference type="GO" id="GO:0052689">
    <property type="term" value="F:carboxylic ester hydrolase activity"/>
    <property type="evidence" value="ECO:0007669"/>
    <property type="project" value="UniProtKB-KW"/>
</dbReference>
<dbReference type="PROSITE" id="PS00122">
    <property type="entry name" value="CARBOXYLESTERASE_B_1"/>
    <property type="match status" value="1"/>
</dbReference>
<evidence type="ECO:0000256" key="2">
    <source>
        <dbReference type="ARBA" id="ARBA00022487"/>
    </source>
</evidence>
<keyword evidence="4" id="KW-1015">Disulfide bond</keyword>
<dbReference type="InterPro" id="IPR019826">
    <property type="entry name" value="Carboxylesterase_B_AS"/>
</dbReference>
<proteinExistence type="inferred from homology"/>
<feature type="chain" id="PRO_5043093514" description="Carboxylic ester hydrolase" evidence="6">
    <location>
        <begin position="20"/>
        <end position="554"/>
    </location>
</feature>
<feature type="domain" description="Carboxylesterase type B" evidence="7">
    <location>
        <begin position="22"/>
        <end position="542"/>
    </location>
</feature>
<name>A0AAV1JDV5_9NEOP</name>
<keyword evidence="6" id="KW-0732">Signal</keyword>
<accession>A0AAV1JDV5</accession>
<evidence type="ECO:0000313" key="8">
    <source>
        <dbReference type="EMBL" id="CAK1547561.1"/>
    </source>
</evidence>
<dbReference type="AlphaFoldDB" id="A0AAV1JDV5"/>
<dbReference type="PANTHER" id="PTHR43142">
    <property type="entry name" value="CARBOXYLIC ESTER HYDROLASE"/>
    <property type="match status" value="1"/>
</dbReference>
<comment type="similarity">
    <text evidence="1 6">Belongs to the type-B carboxylesterase/lipase family.</text>
</comment>
<protein>
    <recommendedName>
        <fullName evidence="6">Carboxylic ester hydrolase</fullName>
        <ecNumber evidence="6">3.1.1.-</ecNumber>
    </recommendedName>
</protein>
<evidence type="ECO:0000256" key="3">
    <source>
        <dbReference type="ARBA" id="ARBA00022801"/>
    </source>
</evidence>
<dbReference type="InterPro" id="IPR029058">
    <property type="entry name" value="AB_hydrolase_fold"/>
</dbReference>
<keyword evidence="5" id="KW-0325">Glycoprotein</keyword>
<evidence type="ECO:0000256" key="6">
    <source>
        <dbReference type="RuleBase" id="RU361235"/>
    </source>
</evidence>
<dbReference type="SUPFAM" id="SSF53474">
    <property type="entry name" value="alpha/beta-Hydrolases"/>
    <property type="match status" value="1"/>
</dbReference>
<dbReference type="EMBL" id="CAVLEF010000009">
    <property type="protein sequence ID" value="CAK1547561.1"/>
    <property type="molecule type" value="Genomic_DNA"/>
</dbReference>
<keyword evidence="9" id="KW-1185">Reference proteome</keyword>
<dbReference type="Gene3D" id="3.40.50.1820">
    <property type="entry name" value="alpha/beta hydrolase"/>
    <property type="match status" value="1"/>
</dbReference>
<organism evidence="8 9">
    <name type="scientific">Leptosia nina</name>
    <dbReference type="NCBI Taxonomy" id="320188"/>
    <lineage>
        <taxon>Eukaryota</taxon>
        <taxon>Metazoa</taxon>
        <taxon>Ecdysozoa</taxon>
        <taxon>Arthropoda</taxon>
        <taxon>Hexapoda</taxon>
        <taxon>Insecta</taxon>
        <taxon>Pterygota</taxon>
        <taxon>Neoptera</taxon>
        <taxon>Endopterygota</taxon>
        <taxon>Lepidoptera</taxon>
        <taxon>Glossata</taxon>
        <taxon>Ditrysia</taxon>
        <taxon>Papilionoidea</taxon>
        <taxon>Pieridae</taxon>
        <taxon>Pierinae</taxon>
        <taxon>Leptosia</taxon>
    </lineage>
</organism>
<dbReference type="Proteomes" id="UP001497472">
    <property type="component" value="Unassembled WGS sequence"/>
</dbReference>
<evidence type="ECO:0000259" key="7">
    <source>
        <dbReference type="Pfam" id="PF00135"/>
    </source>
</evidence>
<comment type="caution">
    <text evidence="8">The sequence shown here is derived from an EMBL/GenBank/DDBJ whole genome shotgun (WGS) entry which is preliminary data.</text>
</comment>
<keyword evidence="3 6" id="KW-0378">Hydrolase</keyword>
<evidence type="ECO:0000256" key="5">
    <source>
        <dbReference type="ARBA" id="ARBA00023180"/>
    </source>
</evidence>
<gene>
    <name evidence="8" type="ORF">LNINA_LOCUS7028</name>
</gene>
<evidence type="ECO:0000313" key="9">
    <source>
        <dbReference type="Proteomes" id="UP001497472"/>
    </source>
</evidence>
<dbReference type="PANTHER" id="PTHR43142:SF1">
    <property type="entry name" value="CARBOXYLIC ESTER HYDROLASE"/>
    <property type="match status" value="1"/>
</dbReference>
<keyword evidence="2" id="KW-0719">Serine esterase</keyword>